<dbReference type="AlphaFoldDB" id="A0A0D2U5K9"/>
<feature type="region of interest" description="Disordered" evidence="1">
    <location>
        <begin position="155"/>
        <end position="206"/>
    </location>
</feature>
<sequence length="206" mass="22432">MVQKLPGQDFQVVQAGDAKLYDVQPFGKTHQAVLVNNSAEALKETGLFDPTIETKPSGKLKKKNKQKTTGLASSNAKTSDADQAEVAETASAALASVPSVNLTNVRLALGVFADGCARSAPSDDDHVFFVDQSNYRKYFPPLLWPIYDGLSTIRQSQPQEQKSKSKSNSKKKQMEQADTAMQLDVSELVKTGGSQKQPTRSKRTNK</sequence>
<keyword evidence="3" id="KW-1185">Reference proteome</keyword>
<dbReference type="EMBL" id="KE346361">
    <property type="protein sequence ID" value="KJE90436.1"/>
    <property type="molecule type" value="Genomic_DNA"/>
</dbReference>
<proteinExistence type="predicted"/>
<accession>A0A0D2U5K9</accession>
<dbReference type="RefSeq" id="XP_004364616.1">
    <property type="nucleotide sequence ID" value="XM_004364559.1"/>
</dbReference>
<dbReference type="Proteomes" id="UP000008743">
    <property type="component" value="Unassembled WGS sequence"/>
</dbReference>
<reference evidence="3" key="1">
    <citation type="submission" date="2011-02" db="EMBL/GenBank/DDBJ databases">
        <title>The Genome Sequence of Capsaspora owczarzaki ATCC 30864.</title>
        <authorList>
            <person name="Russ C."/>
            <person name="Cuomo C."/>
            <person name="Burger G."/>
            <person name="Gray M.W."/>
            <person name="Holland P.W.H."/>
            <person name="King N."/>
            <person name="Lang F.B.F."/>
            <person name="Roger A.J."/>
            <person name="Ruiz-Trillo I."/>
            <person name="Young S.K."/>
            <person name="Zeng Q."/>
            <person name="Gargeya S."/>
            <person name="Alvarado L."/>
            <person name="Berlin A."/>
            <person name="Chapman S.B."/>
            <person name="Chen Z."/>
            <person name="Freedman E."/>
            <person name="Gellesch M."/>
            <person name="Goldberg J."/>
            <person name="Griggs A."/>
            <person name="Gujja S."/>
            <person name="Heilman E."/>
            <person name="Heiman D."/>
            <person name="Howarth C."/>
            <person name="Mehta T."/>
            <person name="Neiman D."/>
            <person name="Pearson M."/>
            <person name="Roberts A."/>
            <person name="Saif S."/>
            <person name="Shea T."/>
            <person name="Shenoy N."/>
            <person name="Sisk P."/>
            <person name="Stolte C."/>
            <person name="Sykes S."/>
            <person name="White J."/>
            <person name="Yandava C."/>
            <person name="Haas B."/>
            <person name="Nusbaum C."/>
            <person name="Birren B."/>
        </authorList>
    </citation>
    <scope>NUCLEOTIDE SEQUENCE</scope>
    <source>
        <strain evidence="3">ATCC 30864</strain>
    </source>
</reference>
<feature type="region of interest" description="Disordered" evidence="1">
    <location>
        <begin position="53"/>
        <end position="81"/>
    </location>
</feature>
<dbReference type="InParanoid" id="A0A0D2U5K9"/>
<organism evidence="2 3">
    <name type="scientific">Capsaspora owczarzaki (strain ATCC 30864)</name>
    <dbReference type="NCBI Taxonomy" id="595528"/>
    <lineage>
        <taxon>Eukaryota</taxon>
        <taxon>Filasterea</taxon>
        <taxon>Capsaspora</taxon>
    </lineage>
</organism>
<protein>
    <submittedName>
        <fullName evidence="2">Uncharacterized protein</fullName>
    </submittedName>
</protein>
<evidence type="ECO:0000313" key="2">
    <source>
        <dbReference type="EMBL" id="KJE90436.1"/>
    </source>
</evidence>
<evidence type="ECO:0000256" key="1">
    <source>
        <dbReference type="SAM" id="MobiDB-lite"/>
    </source>
</evidence>
<name>A0A0D2U5K9_CAPO3</name>
<gene>
    <name evidence="2" type="ORF">CAOG_001748</name>
</gene>
<evidence type="ECO:0000313" key="3">
    <source>
        <dbReference type="Proteomes" id="UP000008743"/>
    </source>
</evidence>